<dbReference type="InterPro" id="IPR011016">
    <property type="entry name" value="Znf_RING-CH"/>
</dbReference>
<evidence type="ECO:0000313" key="6">
    <source>
        <dbReference type="EMBL" id="GIL54245.1"/>
    </source>
</evidence>
<feature type="compositionally biased region" description="Pro residues" evidence="4">
    <location>
        <begin position="282"/>
        <end position="299"/>
    </location>
</feature>
<evidence type="ECO:0000259" key="5">
    <source>
        <dbReference type="PROSITE" id="PS51292"/>
    </source>
</evidence>
<keyword evidence="3" id="KW-0862">Zinc</keyword>
<feature type="domain" description="RING-CH-type" evidence="5">
    <location>
        <begin position="97"/>
        <end position="160"/>
    </location>
</feature>
<dbReference type="Proteomes" id="UP000747399">
    <property type="component" value="Unassembled WGS sequence"/>
</dbReference>
<sequence length="508" mass="53207">MNSHPPQLMQQEVRLDLEEHHLLVQQQYNHKQKQLLTTMLESEGGDSISISGGGGGGGSDSGSGSGSGSSCSSGNAGESPEAPGEATVGQHGQRTSVDSDSEDVCWLCLAGTEEGLGQLVSPCRCPRVCHPGCLSRWQLHCAGRQEEKVCRFCGDQLPDWRHVPPAGFAVDGTAVPPPAVQAPPAYMRISYNGRSHKIRVRPGPDGTRQFIEDCRQLLKIPTHLEFDVVFHCKEPATQSDLRFRGLDAFDAAVYCASLANHAAALQQQQVLQLPESPQLQLPLPPAPPCPLPPPPPPPRALVRATSEVADELARMAAAAAAEADESAAAEDGQDQGLYSYSAYVDSSAATSIEQQEQQQFFPSSPPLETQLHSEENRSWQAGLAAAAAAAGLRSSSRFNDGTRSRSRSLGVSYSQGRNRRQRRADGLSSNVLNVPVPSLGNGTPTVRESYSAASSAGTLGIANGGVSTVSGGGSSSGGSSGMGSFASIAAAVGSVLGAFRRCGSWEGA</sequence>
<reference evidence="6" key="1">
    <citation type="journal article" date="2021" name="Proc. Natl. Acad. Sci. U.S.A.">
        <title>Three genomes in the algal genus Volvox reveal the fate of a haploid sex-determining region after a transition to homothallism.</title>
        <authorList>
            <person name="Yamamoto K."/>
            <person name="Hamaji T."/>
            <person name="Kawai-Toyooka H."/>
            <person name="Matsuzaki R."/>
            <person name="Takahashi F."/>
            <person name="Nishimura Y."/>
            <person name="Kawachi M."/>
            <person name="Noguchi H."/>
            <person name="Minakuchi Y."/>
            <person name="Umen J.G."/>
            <person name="Toyoda A."/>
            <person name="Nozaki H."/>
        </authorList>
    </citation>
    <scope>NUCLEOTIDE SEQUENCE</scope>
    <source>
        <strain evidence="6">NIES-3780</strain>
    </source>
</reference>
<organism evidence="6 7">
    <name type="scientific">Volvox africanus</name>
    <dbReference type="NCBI Taxonomy" id="51714"/>
    <lineage>
        <taxon>Eukaryota</taxon>
        <taxon>Viridiplantae</taxon>
        <taxon>Chlorophyta</taxon>
        <taxon>core chlorophytes</taxon>
        <taxon>Chlorophyceae</taxon>
        <taxon>CS clade</taxon>
        <taxon>Chlamydomonadales</taxon>
        <taxon>Volvocaceae</taxon>
        <taxon>Volvox</taxon>
    </lineage>
</organism>
<evidence type="ECO:0000256" key="4">
    <source>
        <dbReference type="SAM" id="MobiDB-lite"/>
    </source>
</evidence>
<dbReference type="PROSITE" id="PS51292">
    <property type="entry name" value="ZF_RING_CH"/>
    <property type="match status" value="1"/>
</dbReference>
<protein>
    <recommendedName>
        <fullName evidence="5">RING-CH-type domain-containing protein</fullName>
    </recommendedName>
</protein>
<keyword evidence="7" id="KW-1185">Reference proteome</keyword>
<accession>A0A8J4B509</accession>
<dbReference type="GO" id="GO:0008270">
    <property type="term" value="F:zinc ion binding"/>
    <property type="evidence" value="ECO:0007669"/>
    <property type="project" value="UniProtKB-KW"/>
</dbReference>
<evidence type="ECO:0000313" key="7">
    <source>
        <dbReference type="Proteomes" id="UP000747399"/>
    </source>
</evidence>
<dbReference type="Gene3D" id="3.30.40.10">
    <property type="entry name" value="Zinc/RING finger domain, C3HC4 (zinc finger)"/>
    <property type="match status" value="1"/>
</dbReference>
<feature type="region of interest" description="Disordered" evidence="4">
    <location>
        <begin position="349"/>
        <end position="376"/>
    </location>
</feature>
<comment type="caution">
    <text evidence="6">The sequence shown here is derived from an EMBL/GenBank/DDBJ whole genome shotgun (WGS) entry which is preliminary data.</text>
</comment>
<feature type="compositionally biased region" description="Polar residues" evidence="4">
    <location>
        <begin position="396"/>
        <end position="416"/>
    </location>
</feature>
<keyword evidence="2" id="KW-0863">Zinc-finger</keyword>
<feature type="region of interest" description="Disordered" evidence="4">
    <location>
        <begin position="44"/>
        <end position="97"/>
    </location>
</feature>
<dbReference type="AlphaFoldDB" id="A0A8J4B509"/>
<proteinExistence type="predicted"/>
<feature type="compositionally biased region" description="Low complexity" evidence="4">
    <location>
        <begin position="349"/>
        <end position="362"/>
    </location>
</feature>
<feature type="region of interest" description="Disordered" evidence="4">
    <location>
        <begin position="278"/>
        <end position="301"/>
    </location>
</feature>
<name>A0A8J4B509_9CHLO</name>
<dbReference type="EMBL" id="BNCO01000017">
    <property type="protein sequence ID" value="GIL54245.1"/>
    <property type="molecule type" value="Genomic_DNA"/>
</dbReference>
<evidence type="ECO:0000256" key="1">
    <source>
        <dbReference type="ARBA" id="ARBA00022723"/>
    </source>
</evidence>
<feature type="compositionally biased region" description="Gly residues" evidence="4">
    <location>
        <begin position="51"/>
        <end position="67"/>
    </location>
</feature>
<keyword evidence="1" id="KW-0479">Metal-binding</keyword>
<dbReference type="InterPro" id="IPR013083">
    <property type="entry name" value="Znf_RING/FYVE/PHD"/>
</dbReference>
<evidence type="ECO:0000256" key="3">
    <source>
        <dbReference type="ARBA" id="ARBA00022833"/>
    </source>
</evidence>
<feature type="region of interest" description="Disordered" evidence="4">
    <location>
        <begin position="396"/>
        <end position="442"/>
    </location>
</feature>
<evidence type="ECO:0000256" key="2">
    <source>
        <dbReference type="ARBA" id="ARBA00022771"/>
    </source>
</evidence>
<gene>
    <name evidence="6" type="ORF">Vafri_9818</name>
</gene>